<sequence>MPNPEPVRASAFHELLREQIRHEFTASQQYIAIAVYFDSDHLPNLARRFYGQAAEERSHALMMVQYLLDRDQTVTVGGLDEVQPTFVGPREAVEFALEQELRVTRLITALAQTARDTGDYLGEQFIGWFLEVQVQEIADMRTLLAVLDRTGGNMFDVEDFVARQLRVGAAAVGSRAPKPAGV</sequence>
<accession>A0A848K8R5</accession>
<evidence type="ECO:0000313" key="8">
    <source>
        <dbReference type="EMBL" id="NMN95203.1"/>
    </source>
</evidence>
<dbReference type="InterPro" id="IPR012347">
    <property type="entry name" value="Ferritin-like"/>
</dbReference>
<evidence type="ECO:0000256" key="5">
    <source>
        <dbReference type="PIRSR" id="PIRSR601519-1"/>
    </source>
</evidence>
<dbReference type="InterPro" id="IPR041719">
    <property type="entry name" value="Ferritin_prok"/>
</dbReference>
<dbReference type="GO" id="GO:0004322">
    <property type="term" value="F:ferroxidase activity"/>
    <property type="evidence" value="ECO:0007669"/>
    <property type="project" value="TreeGrafter"/>
</dbReference>
<evidence type="ECO:0000313" key="9">
    <source>
        <dbReference type="Proteomes" id="UP000535543"/>
    </source>
</evidence>
<dbReference type="InterPro" id="IPR008331">
    <property type="entry name" value="Ferritin_DPS_dom"/>
</dbReference>
<dbReference type="PROSITE" id="PS50905">
    <property type="entry name" value="FERRITIN_LIKE"/>
    <property type="match status" value="1"/>
</dbReference>
<dbReference type="RefSeq" id="WP_169585963.1">
    <property type="nucleotide sequence ID" value="NZ_VCQU01000003.1"/>
</dbReference>
<feature type="binding site" evidence="5">
    <location>
        <position position="100"/>
    </location>
    <ligand>
        <name>Fe cation</name>
        <dbReference type="ChEBI" id="CHEBI:24875"/>
        <label>1</label>
    </ligand>
</feature>
<dbReference type="CDD" id="cd01055">
    <property type="entry name" value="Nonheme_Ferritin"/>
    <property type="match status" value="1"/>
</dbReference>
<dbReference type="Proteomes" id="UP000535543">
    <property type="component" value="Unassembled WGS sequence"/>
</dbReference>
<feature type="binding site" evidence="5">
    <location>
        <position position="59"/>
    </location>
    <ligand>
        <name>Fe cation</name>
        <dbReference type="ChEBI" id="CHEBI:24875"/>
        <label>1</label>
    </ligand>
</feature>
<reference evidence="8 9" key="2">
    <citation type="submission" date="2020-06" db="EMBL/GenBank/DDBJ databases">
        <title>Antribacter stalactiti gen. nov., sp. nov., a new member of the family Nacardiaceae isolated from a cave.</title>
        <authorList>
            <person name="Kim I.S."/>
        </authorList>
    </citation>
    <scope>NUCLEOTIDE SEQUENCE [LARGE SCALE GENOMIC DNA]</scope>
    <source>
        <strain evidence="8 9">YC2-7</strain>
    </source>
</reference>
<feature type="domain" description="Ferritin-like diiron" evidence="7">
    <location>
        <begin position="6"/>
        <end position="151"/>
    </location>
</feature>
<keyword evidence="4 5" id="KW-0408">Iron</keyword>
<dbReference type="Gene3D" id="1.20.1260.10">
    <property type="match status" value="1"/>
</dbReference>
<evidence type="ECO:0000259" key="7">
    <source>
        <dbReference type="PROSITE" id="PS50905"/>
    </source>
</evidence>
<dbReference type="InterPro" id="IPR009078">
    <property type="entry name" value="Ferritin-like_SF"/>
</dbReference>
<proteinExistence type="predicted"/>
<dbReference type="GO" id="GO:0008198">
    <property type="term" value="F:ferrous iron binding"/>
    <property type="evidence" value="ECO:0007669"/>
    <property type="project" value="TreeGrafter"/>
</dbReference>
<organism evidence="8 9">
    <name type="scientific">Antrihabitans stalactiti</name>
    <dbReference type="NCBI Taxonomy" id="2584121"/>
    <lineage>
        <taxon>Bacteria</taxon>
        <taxon>Bacillati</taxon>
        <taxon>Actinomycetota</taxon>
        <taxon>Actinomycetes</taxon>
        <taxon>Mycobacteriales</taxon>
        <taxon>Nocardiaceae</taxon>
        <taxon>Antrihabitans</taxon>
    </lineage>
</organism>
<evidence type="ECO:0000256" key="2">
    <source>
        <dbReference type="ARBA" id="ARBA00022723"/>
    </source>
</evidence>
<name>A0A848K8R5_9NOCA</name>
<dbReference type="Pfam" id="PF00210">
    <property type="entry name" value="Ferritin"/>
    <property type="match status" value="1"/>
</dbReference>
<feature type="binding site" evidence="5">
    <location>
        <position position="133"/>
    </location>
    <ligand>
        <name>Fe cation</name>
        <dbReference type="ChEBI" id="CHEBI:24875"/>
        <label>1</label>
    </ligand>
</feature>
<dbReference type="AlphaFoldDB" id="A0A848K8R5"/>
<protein>
    <recommendedName>
        <fullName evidence="6">Ferritin</fullName>
    </recommendedName>
</protein>
<dbReference type="InterPro" id="IPR009040">
    <property type="entry name" value="Ferritin-like_diiron"/>
</dbReference>
<dbReference type="EMBL" id="VCQU01000003">
    <property type="protein sequence ID" value="NMN95203.1"/>
    <property type="molecule type" value="Genomic_DNA"/>
</dbReference>
<feature type="binding site" evidence="5">
    <location>
        <position position="56"/>
    </location>
    <ligand>
        <name>Fe cation</name>
        <dbReference type="ChEBI" id="CHEBI:24875"/>
        <label>1</label>
    </ligand>
</feature>
<evidence type="ECO:0000256" key="1">
    <source>
        <dbReference type="ARBA" id="ARBA00022434"/>
    </source>
</evidence>
<dbReference type="PANTHER" id="PTHR11431">
    <property type="entry name" value="FERRITIN"/>
    <property type="match status" value="1"/>
</dbReference>
<dbReference type="SUPFAM" id="SSF47240">
    <property type="entry name" value="Ferritin-like"/>
    <property type="match status" value="1"/>
</dbReference>
<evidence type="ECO:0000256" key="4">
    <source>
        <dbReference type="ARBA" id="ARBA00023004"/>
    </source>
</evidence>
<dbReference type="GO" id="GO:0006879">
    <property type="term" value="P:intracellular iron ion homeostasis"/>
    <property type="evidence" value="ECO:0007669"/>
    <property type="project" value="UniProtKB-KW"/>
</dbReference>
<reference evidence="8 9" key="1">
    <citation type="submission" date="2019-05" db="EMBL/GenBank/DDBJ databases">
        <authorList>
            <person name="Lee S.D."/>
        </authorList>
    </citation>
    <scope>NUCLEOTIDE SEQUENCE [LARGE SCALE GENOMIC DNA]</scope>
    <source>
        <strain evidence="8 9">YC2-7</strain>
    </source>
</reference>
<keyword evidence="3" id="KW-0560">Oxidoreductase</keyword>
<keyword evidence="1 6" id="KW-0409">Iron storage</keyword>
<dbReference type="GO" id="GO:0008199">
    <property type="term" value="F:ferric iron binding"/>
    <property type="evidence" value="ECO:0007669"/>
    <property type="project" value="InterPro"/>
</dbReference>
<keyword evidence="2 5" id="KW-0479">Metal-binding</keyword>
<gene>
    <name evidence="8" type="ORF">FGL95_09180</name>
</gene>
<keyword evidence="9" id="KW-1185">Reference proteome</keyword>
<dbReference type="InterPro" id="IPR001519">
    <property type="entry name" value="Ferritin"/>
</dbReference>
<feature type="binding site" evidence="5">
    <location>
        <position position="23"/>
    </location>
    <ligand>
        <name>Fe cation</name>
        <dbReference type="ChEBI" id="CHEBI:24875"/>
        <label>1</label>
    </ligand>
</feature>
<dbReference type="GO" id="GO:0005829">
    <property type="term" value="C:cytosol"/>
    <property type="evidence" value="ECO:0007669"/>
    <property type="project" value="TreeGrafter"/>
</dbReference>
<evidence type="ECO:0000256" key="3">
    <source>
        <dbReference type="ARBA" id="ARBA00023002"/>
    </source>
</evidence>
<dbReference type="PANTHER" id="PTHR11431:SF127">
    <property type="entry name" value="BACTERIAL NON-HEME FERRITIN"/>
    <property type="match status" value="1"/>
</dbReference>
<comment type="caution">
    <text evidence="8">The sequence shown here is derived from an EMBL/GenBank/DDBJ whole genome shotgun (WGS) entry which is preliminary data.</text>
</comment>
<dbReference type="GO" id="GO:0006826">
    <property type="term" value="P:iron ion transport"/>
    <property type="evidence" value="ECO:0007669"/>
    <property type="project" value="InterPro"/>
</dbReference>
<evidence type="ECO:0000256" key="6">
    <source>
        <dbReference type="RuleBase" id="RU361145"/>
    </source>
</evidence>